<protein>
    <submittedName>
        <fullName evidence="7">Subtilase family domain-containing protein</fullName>
    </submittedName>
</protein>
<dbReference type="InterPro" id="IPR015500">
    <property type="entry name" value="Peptidase_S8_subtilisin-rel"/>
</dbReference>
<dbReference type="CDD" id="cd00306">
    <property type="entry name" value="Peptidases_S8_S53"/>
    <property type="match status" value="1"/>
</dbReference>
<evidence type="ECO:0000256" key="2">
    <source>
        <dbReference type="ARBA" id="ARBA00022670"/>
    </source>
</evidence>
<evidence type="ECO:0000259" key="5">
    <source>
        <dbReference type="Pfam" id="PF00082"/>
    </source>
</evidence>
<dbReference type="Pfam" id="PF00082">
    <property type="entry name" value="Peptidase_S8"/>
    <property type="match status" value="1"/>
</dbReference>
<keyword evidence="3" id="KW-0378">Hydrolase</keyword>
<sequence>MRGGASPPRLEMAVDLQTYLTTAREVLPVFTSGLERTSLVRSGLSLLHFKLLGLSEPQDFLTLDTGTLSKISSCLQDLLRQLDLLIDGDVQDKAKYFRSVLQDLIASQSDDGHYLIKELTVEAGCVAKKIHKTQYDKQKHQKPYYRHGNLEAIQYLLSFRSLLESGDVAIHSEYGKTLSQVTSGSLVNLTRALEMEAKILETCDILQLAIDTALPESAVGIESLIMAEDPTDDQTEDVMEIVDAANTACDHLQQVYELLSNQLHDCKPPKHIAKLHLSGLGGGRIGFLLSKCNGAQGWHPVPCRVQHEEPSMPPFRGCIDFRLAEARKKCLTLNFGKARAIFTESVPESSELAQQHGFVPEKLLTLKEVLGGNGLANTARSSRETWSTRWFLDSWLTKFSAPEQEPNDRRLNYKEALMENVVTVQYLLSESVFHLYCSPWLLDVWQPDLIEFPKSGTLLDFKRPYYPSPLSVELLEESQRALLDPSDYSETYSETFMAKFGLLLLQLQLQKIFPLEEEDRNNDLWPSIALCRYYDQFKDLVEPIKEVVVACLDFRDLLFQDLDSRGRSAAFKFRTVFYKKILVPLRDMLLLNYPKVAIELQNSSALSTPQSREKKSLMGCNSAAPSRSPEACSGTVGKTMLTRAGPDGDTEDFIARMTTFVTESIVPLPDELAQDIKHDRQKRNIRIAVLDTGIHIDGEDDFLIAAQTRILLKKNFLGNDEMAYDDTYGHGTHIVRLLLQHTPFAEIIVAKIAESKMLTRVEHIIDALNWVRTPECDADIIVMSFGLGQVTNPGMAEIIKILVAEHKLVFAAASNGGGNEPRAFPAKADGVFCIHVSDGKGNKTGINPPPWPNDYNFSTLGNVVQSEWNGKEVYLSGSSFAAPFAASIAANALEFIRHTLTEEYDDPNYFYRYQGMCSLFRCLSDRVDGYDYVKPWKMHLWDEGTRLPKTREALREIARLGPDMWIKRTSEQSFEGYPSDIDE</sequence>
<dbReference type="InterPro" id="IPR036852">
    <property type="entry name" value="Peptidase_S8/S53_dom_sf"/>
</dbReference>
<evidence type="ECO:0000256" key="3">
    <source>
        <dbReference type="ARBA" id="ARBA00022801"/>
    </source>
</evidence>
<dbReference type="EMBL" id="SPUK01000003">
    <property type="protein sequence ID" value="TQV98984.1"/>
    <property type="molecule type" value="Genomic_DNA"/>
</dbReference>
<feature type="domain" description="Peptidase S8/S53" evidence="5">
    <location>
        <begin position="683"/>
        <end position="896"/>
    </location>
</feature>
<keyword evidence="4" id="KW-0720">Serine protease</keyword>
<dbReference type="Pfam" id="PF24476">
    <property type="entry name" value="DUF7580"/>
    <property type="match status" value="1"/>
</dbReference>
<dbReference type="InterPro" id="IPR056002">
    <property type="entry name" value="DUF7580"/>
</dbReference>
<dbReference type="PANTHER" id="PTHR43806">
    <property type="entry name" value="PEPTIDASE S8"/>
    <property type="match status" value="1"/>
</dbReference>
<feature type="domain" description="DUF7580" evidence="6">
    <location>
        <begin position="247"/>
        <end position="589"/>
    </location>
</feature>
<dbReference type="AlphaFoldDB" id="A0A545W866"/>
<dbReference type="Gene3D" id="3.40.50.200">
    <property type="entry name" value="Peptidase S8/S53 domain"/>
    <property type="match status" value="1"/>
</dbReference>
<dbReference type="STRING" id="43265.A0A545W866"/>
<dbReference type="PRINTS" id="PR00723">
    <property type="entry name" value="SUBTILISIN"/>
</dbReference>
<dbReference type="Proteomes" id="UP000315783">
    <property type="component" value="Unassembled WGS sequence"/>
</dbReference>
<evidence type="ECO:0000256" key="4">
    <source>
        <dbReference type="ARBA" id="ARBA00022825"/>
    </source>
</evidence>
<comment type="similarity">
    <text evidence="1">Belongs to the peptidase S8 family.</text>
</comment>
<organism evidence="7 8">
    <name type="scientific">Cordyceps javanica</name>
    <dbReference type="NCBI Taxonomy" id="43265"/>
    <lineage>
        <taxon>Eukaryota</taxon>
        <taxon>Fungi</taxon>
        <taxon>Dikarya</taxon>
        <taxon>Ascomycota</taxon>
        <taxon>Pezizomycotina</taxon>
        <taxon>Sordariomycetes</taxon>
        <taxon>Hypocreomycetidae</taxon>
        <taxon>Hypocreales</taxon>
        <taxon>Cordycipitaceae</taxon>
        <taxon>Cordyceps</taxon>
    </lineage>
</organism>
<dbReference type="InterPro" id="IPR050131">
    <property type="entry name" value="Peptidase_S8_subtilisin-like"/>
</dbReference>
<name>A0A545W866_9HYPO</name>
<dbReference type="GO" id="GO:0004252">
    <property type="term" value="F:serine-type endopeptidase activity"/>
    <property type="evidence" value="ECO:0007669"/>
    <property type="project" value="InterPro"/>
</dbReference>
<dbReference type="OrthoDB" id="4870756at2759"/>
<keyword evidence="8" id="KW-1185">Reference proteome</keyword>
<evidence type="ECO:0000313" key="8">
    <source>
        <dbReference type="Proteomes" id="UP000315783"/>
    </source>
</evidence>
<comment type="caution">
    <text evidence="7">The sequence shown here is derived from an EMBL/GenBank/DDBJ whole genome shotgun (WGS) entry which is preliminary data.</text>
</comment>
<accession>A0A545W866</accession>
<reference evidence="7 8" key="1">
    <citation type="journal article" date="2019" name="Appl. Microbiol. Biotechnol.">
        <title>Genome sequence of Isaria javanica and comparative genome analysis insights into family S53 peptidase evolution in fungal entomopathogens.</title>
        <authorList>
            <person name="Lin R."/>
            <person name="Zhang X."/>
            <person name="Xin B."/>
            <person name="Zou M."/>
            <person name="Gao Y."/>
            <person name="Qin F."/>
            <person name="Hu Q."/>
            <person name="Xie B."/>
            <person name="Cheng X."/>
        </authorList>
    </citation>
    <scope>NUCLEOTIDE SEQUENCE [LARGE SCALE GENOMIC DNA]</scope>
    <source>
        <strain evidence="7 8">IJ1G</strain>
    </source>
</reference>
<keyword evidence="2" id="KW-0645">Protease</keyword>
<dbReference type="GO" id="GO:0006508">
    <property type="term" value="P:proteolysis"/>
    <property type="evidence" value="ECO:0007669"/>
    <property type="project" value="UniProtKB-KW"/>
</dbReference>
<gene>
    <name evidence="7" type="ORF">IF1G_03064</name>
</gene>
<evidence type="ECO:0000256" key="1">
    <source>
        <dbReference type="ARBA" id="ARBA00011073"/>
    </source>
</evidence>
<proteinExistence type="inferred from homology"/>
<dbReference type="PANTHER" id="PTHR43806:SF11">
    <property type="entry name" value="CEREVISIN-RELATED"/>
    <property type="match status" value="1"/>
</dbReference>
<evidence type="ECO:0000313" key="7">
    <source>
        <dbReference type="EMBL" id="TQV98984.1"/>
    </source>
</evidence>
<dbReference type="InterPro" id="IPR000209">
    <property type="entry name" value="Peptidase_S8/S53_dom"/>
</dbReference>
<evidence type="ECO:0000259" key="6">
    <source>
        <dbReference type="Pfam" id="PF24476"/>
    </source>
</evidence>
<dbReference type="SUPFAM" id="SSF52743">
    <property type="entry name" value="Subtilisin-like"/>
    <property type="match status" value="1"/>
</dbReference>